<dbReference type="eggNOG" id="COG5434">
    <property type="taxonomic scope" value="Bacteria"/>
</dbReference>
<dbReference type="KEGG" id="gma:AciX8_1976"/>
<accession>G8NSW3</accession>
<evidence type="ECO:0000313" key="4">
    <source>
        <dbReference type="EMBL" id="AEU36306.1"/>
    </source>
</evidence>
<name>G8NSW3_GRAMM</name>
<dbReference type="Proteomes" id="UP000007113">
    <property type="component" value="Chromosome"/>
</dbReference>
<dbReference type="InterPro" id="IPR011050">
    <property type="entry name" value="Pectin_lyase_fold/virulence"/>
</dbReference>
<dbReference type="InterPro" id="IPR012334">
    <property type="entry name" value="Pectin_lyas_fold"/>
</dbReference>
<feature type="chain" id="PRO_5003512963" description="DUF6298 domain-containing protein" evidence="2">
    <location>
        <begin position="22"/>
        <end position="983"/>
    </location>
</feature>
<feature type="signal peptide" evidence="2">
    <location>
        <begin position="1"/>
        <end position="21"/>
    </location>
</feature>
<gene>
    <name evidence="4" type="ordered locus">AciX8_1976</name>
</gene>
<keyword evidence="5" id="KW-1185">Reference proteome</keyword>
<proteinExistence type="predicted"/>
<feature type="region of interest" description="Disordered" evidence="1">
    <location>
        <begin position="462"/>
        <end position="490"/>
    </location>
</feature>
<dbReference type="SUPFAM" id="SSF51445">
    <property type="entry name" value="(Trans)glycosidases"/>
    <property type="match status" value="1"/>
</dbReference>
<dbReference type="Gene3D" id="2.160.20.10">
    <property type="entry name" value="Single-stranded right-handed beta-helix, Pectin lyase-like"/>
    <property type="match status" value="1"/>
</dbReference>
<dbReference type="EMBL" id="CP003130">
    <property type="protein sequence ID" value="AEU36306.1"/>
    <property type="molecule type" value="Genomic_DNA"/>
</dbReference>
<evidence type="ECO:0000313" key="5">
    <source>
        <dbReference type="Proteomes" id="UP000007113"/>
    </source>
</evidence>
<feature type="compositionally biased region" description="Polar residues" evidence="1">
    <location>
        <begin position="462"/>
        <end position="471"/>
    </location>
</feature>
<dbReference type="PROSITE" id="PS51257">
    <property type="entry name" value="PROKAR_LIPOPROTEIN"/>
    <property type="match status" value="1"/>
</dbReference>
<dbReference type="HOGENOM" id="CLU_292520_0_0_0"/>
<protein>
    <recommendedName>
        <fullName evidence="3">DUF6298 domain-containing protein</fullName>
    </recommendedName>
</protein>
<feature type="domain" description="DUF6298" evidence="3">
    <location>
        <begin position="479"/>
        <end position="861"/>
    </location>
</feature>
<keyword evidence="2" id="KW-0732">Signal</keyword>
<evidence type="ECO:0000259" key="3">
    <source>
        <dbReference type="Pfam" id="PF19815"/>
    </source>
</evidence>
<dbReference type="STRING" id="682795.AciX8_1976"/>
<evidence type="ECO:0000256" key="1">
    <source>
        <dbReference type="SAM" id="MobiDB-lite"/>
    </source>
</evidence>
<dbReference type="RefSeq" id="WP_014265185.1">
    <property type="nucleotide sequence ID" value="NC_016631.1"/>
</dbReference>
<dbReference type="Pfam" id="PF19815">
    <property type="entry name" value="DUF6298"/>
    <property type="match status" value="1"/>
</dbReference>
<dbReference type="SUPFAM" id="SSF51126">
    <property type="entry name" value="Pectin lyase-like"/>
    <property type="match status" value="1"/>
</dbReference>
<dbReference type="AlphaFoldDB" id="G8NSW3"/>
<evidence type="ECO:0000256" key="2">
    <source>
        <dbReference type="SAM" id="SignalP"/>
    </source>
</evidence>
<reference evidence="4 5" key="1">
    <citation type="submission" date="2011-11" db="EMBL/GenBank/DDBJ databases">
        <title>Complete sequence of Granulicella mallensis MP5ACTX8.</title>
        <authorList>
            <consortium name="US DOE Joint Genome Institute"/>
            <person name="Lucas S."/>
            <person name="Copeland A."/>
            <person name="Lapidus A."/>
            <person name="Cheng J.-F."/>
            <person name="Goodwin L."/>
            <person name="Pitluck S."/>
            <person name="Peters L."/>
            <person name="Lu M."/>
            <person name="Detter J.C."/>
            <person name="Han C."/>
            <person name="Tapia R."/>
            <person name="Land M."/>
            <person name="Hauser L."/>
            <person name="Kyrpides N."/>
            <person name="Ivanova N."/>
            <person name="Mikhailova N."/>
            <person name="Pagani I."/>
            <person name="Rawat S."/>
            <person name="Mannisto M."/>
            <person name="Haggblom M."/>
            <person name="Woyke T."/>
        </authorList>
    </citation>
    <scope>NUCLEOTIDE SEQUENCE [LARGE SCALE GENOMIC DNA]</scope>
    <source>
        <strain evidence="5">ATCC BAA-1857 / DSM 23137 / MP5ACTX8</strain>
    </source>
</reference>
<sequence>MVVSLRQVLVGALLASGCCIAAAQAAKNPVSIDFSFAGFEAGKPIPSVAAVLAVKPSGKDDTALLQSAIDHISAMPVQANGFRGAILLEAGQYLVGGQLHLRASGVVLRGRGSKTTLLATGNNRRTLIEVGSHTDSEIGDPVAITDETVPTGARSFKVADTAAFPVGTHIVVRRPSTIEWIKSLGMTGLPGTFANARLDWHPRSHDLVWDRTVTAVDAASGRIEIDAPITTALEKRYGGGTVAAVRTNETPQHIGIEALTLESAYDTHFPKDEEHSWIAIALDHVEDGWVRQVTARHFVASAVRTGLRARRITIADCRFEAPISEVGGYRRQAFVVYGQQVLVERCHSEAGMNDFATGLLAAGPNVFLDCDASGSLGASGAFEGWASGVLYENVHVPDASVQLILDQTRAQGAGWTAANSVLWNVTAKSVEAKGPPEAPNFAIHSEQPLYQVELAARGITTSADTIPQDKSTPPLFKAERPTSTPEPAEHPFSIVNGRFVMDGQVAWGESQGEAWWKGDTSPATAVLTTGSSITRFMPGQVGPGLTEDLPEFATRLKAKGVIFLQVGPGLWYEHRRDAHMIDHEPDGNVWAPFFEMPWARSGKGTGWDGLSLFDVSHYNPWYFERHREFAKLAAQQGLIVYFDLYNDHNVLEIGPHWADFPWRPANNINDTGLPEPPPYHPGGTRLDVGNEFFSVSYAPLRKLHHDYILHVLDELGDMPNVIFGAAYQYAGPLEFEQFFQDTVAEWEKQHHRHVRLALTTSKQTTDAILADPVRSKQIAAVDMRYWIYEPDGTLFAPKAGENHAFRELISKQFPGYTDTPPPTTPELVYKQVREYRDRYPNIAFVPMESGAGPLPILMGGAASQSSLRGRTSLYKDNPSDAMIDQFIHDHLATALMKLSPVDGIVSDATHNWVLAGAANDPVLIDTRSGSNLTLAKALPHPAYHGLWFNPRTGTSKEAATISGQAGTVIEKPDAGEWLLLLQQ</sequence>
<organism evidence="4 5">
    <name type="scientific">Granulicella mallensis (strain ATCC BAA-1857 / DSM 23137 / MP5ACTX8)</name>
    <dbReference type="NCBI Taxonomy" id="682795"/>
    <lineage>
        <taxon>Bacteria</taxon>
        <taxon>Pseudomonadati</taxon>
        <taxon>Acidobacteriota</taxon>
        <taxon>Terriglobia</taxon>
        <taxon>Terriglobales</taxon>
        <taxon>Acidobacteriaceae</taxon>
        <taxon>Granulicella</taxon>
    </lineage>
</organism>
<dbReference type="InterPro" id="IPR017853">
    <property type="entry name" value="GH"/>
</dbReference>
<dbReference type="InterPro" id="IPR046265">
    <property type="entry name" value="DUF6298"/>
</dbReference>